<evidence type="ECO:0000313" key="3">
    <source>
        <dbReference type="Proteomes" id="UP000265520"/>
    </source>
</evidence>
<evidence type="ECO:0000313" key="2">
    <source>
        <dbReference type="EMBL" id="MCI34985.1"/>
    </source>
</evidence>
<dbReference type="Proteomes" id="UP000265520">
    <property type="component" value="Unassembled WGS sequence"/>
</dbReference>
<reference evidence="2 3" key="1">
    <citation type="journal article" date="2018" name="Front. Plant Sci.">
        <title>Red Clover (Trifolium pratense) and Zigzag Clover (T. medium) - A Picture of Genomic Similarities and Differences.</title>
        <authorList>
            <person name="Dluhosova J."/>
            <person name="Istvanek J."/>
            <person name="Nedelnik J."/>
            <person name="Repkova J."/>
        </authorList>
    </citation>
    <scope>NUCLEOTIDE SEQUENCE [LARGE SCALE GENOMIC DNA]</scope>
    <source>
        <strain evidence="3">cv. 10/8</strain>
        <tissue evidence="2">Leaf</tissue>
    </source>
</reference>
<feature type="non-terminal residue" evidence="2">
    <location>
        <position position="1"/>
    </location>
</feature>
<evidence type="ECO:0000256" key="1">
    <source>
        <dbReference type="SAM" id="MobiDB-lite"/>
    </source>
</evidence>
<protein>
    <submittedName>
        <fullName evidence="2">DNA excision repair protein ERCC-6-like protein</fullName>
    </submittedName>
</protein>
<dbReference type="EMBL" id="LXQA010219088">
    <property type="protein sequence ID" value="MCI34985.1"/>
    <property type="molecule type" value="Genomic_DNA"/>
</dbReference>
<sequence>NKSVKKPQSLNDSHYHFLQDLPAPPKTSSKPLDHEYDTPIQPQNLIYQDVDDDTIPQFSAITEFDSQIGQNSPENIEPVRKLTLTEAAAWFRITPDNNEE</sequence>
<organism evidence="2 3">
    <name type="scientific">Trifolium medium</name>
    <dbReference type="NCBI Taxonomy" id="97028"/>
    <lineage>
        <taxon>Eukaryota</taxon>
        <taxon>Viridiplantae</taxon>
        <taxon>Streptophyta</taxon>
        <taxon>Embryophyta</taxon>
        <taxon>Tracheophyta</taxon>
        <taxon>Spermatophyta</taxon>
        <taxon>Magnoliopsida</taxon>
        <taxon>eudicotyledons</taxon>
        <taxon>Gunneridae</taxon>
        <taxon>Pentapetalae</taxon>
        <taxon>rosids</taxon>
        <taxon>fabids</taxon>
        <taxon>Fabales</taxon>
        <taxon>Fabaceae</taxon>
        <taxon>Papilionoideae</taxon>
        <taxon>50 kb inversion clade</taxon>
        <taxon>NPAAA clade</taxon>
        <taxon>Hologalegina</taxon>
        <taxon>IRL clade</taxon>
        <taxon>Trifolieae</taxon>
        <taxon>Trifolium</taxon>
    </lineage>
</organism>
<dbReference type="AlphaFoldDB" id="A0A392RHC0"/>
<keyword evidence="3" id="KW-1185">Reference proteome</keyword>
<name>A0A392RHC0_9FABA</name>
<accession>A0A392RHC0</accession>
<feature type="compositionally biased region" description="Polar residues" evidence="1">
    <location>
        <begin position="1"/>
        <end position="12"/>
    </location>
</feature>
<feature type="non-terminal residue" evidence="2">
    <location>
        <position position="100"/>
    </location>
</feature>
<proteinExistence type="predicted"/>
<feature type="region of interest" description="Disordered" evidence="1">
    <location>
        <begin position="1"/>
        <end position="38"/>
    </location>
</feature>
<comment type="caution">
    <text evidence="2">The sequence shown here is derived from an EMBL/GenBank/DDBJ whole genome shotgun (WGS) entry which is preliminary data.</text>
</comment>